<evidence type="ECO:0000256" key="4">
    <source>
        <dbReference type="ARBA" id="ARBA00011738"/>
    </source>
</evidence>
<dbReference type="InterPro" id="IPR023031">
    <property type="entry name" value="OPRT"/>
</dbReference>
<dbReference type="EC" id="2.4.2.10" evidence="5"/>
<evidence type="ECO:0000259" key="9">
    <source>
        <dbReference type="Pfam" id="PF00156"/>
    </source>
</evidence>
<evidence type="ECO:0000256" key="7">
    <source>
        <dbReference type="ARBA" id="ARBA00022679"/>
    </source>
</evidence>
<dbReference type="InterPro" id="IPR000836">
    <property type="entry name" value="PRTase_dom"/>
</dbReference>
<dbReference type="GO" id="GO:0006221">
    <property type="term" value="P:pyrimidine nucleotide biosynthetic process"/>
    <property type="evidence" value="ECO:0007669"/>
    <property type="project" value="UniProtKB-KW"/>
</dbReference>
<dbReference type="KEGG" id="bdw:94334357"/>
<comment type="function">
    <text evidence="1">Catalyzes the transfer of a ribosyl phosphate group from 5-phosphoribose 1-diphosphate to orotate, leading to the formation of orotidine monophosphate (OMP).</text>
</comment>
<comment type="caution">
    <text evidence="10">The sequence shown here is derived from an EMBL/GenBank/DDBJ whole genome shotgun (WGS) entry which is preliminary data.</text>
</comment>
<keyword evidence="6 10" id="KW-0328">Glycosyltransferase</keyword>
<evidence type="ECO:0000313" key="10">
    <source>
        <dbReference type="EMBL" id="KAK2197064.1"/>
    </source>
</evidence>
<evidence type="ECO:0000256" key="1">
    <source>
        <dbReference type="ARBA" id="ARBA00003769"/>
    </source>
</evidence>
<dbReference type="InterPro" id="IPR004467">
    <property type="entry name" value="Or_phspho_trans_dom"/>
</dbReference>
<dbReference type="Proteomes" id="UP001214638">
    <property type="component" value="Unassembled WGS sequence"/>
</dbReference>
<evidence type="ECO:0000256" key="5">
    <source>
        <dbReference type="ARBA" id="ARBA00011971"/>
    </source>
</evidence>
<dbReference type="Pfam" id="PF00156">
    <property type="entry name" value="Pribosyltran"/>
    <property type="match status" value="1"/>
</dbReference>
<keyword evidence="7" id="KW-0808">Transferase</keyword>
<name>A0AAD9UPN2_9APIC</name>
<feature type="domain" description="Phosphoribosyltransferase" evidence="9">
    <location>
        <begin position="50"/>
        <end position="167"/>
    </location>
</feature>
<evidence type="ECO:0000256" key="6">
    <source>
        <dbReference type="ARBA" id="ARBA00022676"/>
    </source>
</evidence>
<dbReference type="GO" id="GO:0004588">
    <property type="term" value="F:orotate phosphoribosyltransferase activity"/>
    <property type="evidence" value="ECO:0007669"/>
    <property type="project" value="UniProtKB-EC"/>
</dbReference>
<dbReference type="EMBL" id="JALLKP010000001">
    <property type="protein sequence ID" value="KAK2197064.1"/>
    <property type="molecule type" value="Genomic_DNA"/>
</dbReference>
<dbReference type="PANTHER" id="PTHR46683">
    <property type="entry name" value="OROTATE PHOSPHORIBOSYLTRANSFERASE 1-RELATED"/>
    <property type="match status" value="1"/>
</dbReference>
<comment type="subunit">
    <text evidence="4">Homodimer.</text>
</comment>
<dbReference type="GeneID" id="94334357"/>
<dbReference type="GO" id="GO:0006207">
    <property type="term" value="P:'de novo' pyrimidine nucleobase biosynthetic process"/>
    <property type="evidence" value="ECO:0007669"/>
    <property type="project" value="TreeGrafter"/>
</dbReference>
<dbReference type="PANTHER" id="PTHR46683:SF1">
    <property type="entry name" value="OROTATE PHOSPHORIBOSYLTRANSFERASE 1-RELATED"/>
    <property type="match status" value="1"/>
</dbReference>
<evidence type="ECO:0000256" key="8">
    <source>
        <dbReference type="ARBA" id="ARBA00022975"/>
    </source>
</evidence>
<accession>A0AAD9UPN2</accession>
<keyword evidence="11" id="KW-1185">Reference proteome</keyword>
<keyword evidence="8" id="KW-0665">Pyrimidine biosynthesis</keyword>
<dbReference type="RefSeq" id="XP_067803906.1">
    <property type="nucleotide sequence ID" value="XM_067945115.1"/>
</dbReference>
<dbReference type="InterPro" id="IPR029057">
    <property type="entry name" value="PRTase-like"/>
</dbReference>
<gene>
    <name evidence="10" type="ORF">BdWA1_000059</name>
</gene>
<protein>
    <recommendedName>
        <fullName evidence="5">orotate phosphoribosyltransferase</fullName>
        <ecNumber evidence="5">2.4.2.10</ecNumber>
    </recommendedName>
</protein>
<evidence type="ECO:0000256" key="3">
    <source>
        <dbReference type="ARBA" id="ARBA00006340"/>
    </source>
</evidence>
<dbReference type="AlphaFoldDB" id="A0AAD9UPN2"/>
<dbReference type="CDD" id="cd06223">
    <property type="entry name" value="PRTases_typeI"/>
    <property type="match status" value="1"/>
</dbReference>
<comment type="pathway">
    <text evidence="2">Pyrimidine metabolism; UMP biosynthesis via de novo pathway; UMP from orotate: step 1/2.</text>
</comment>
<dbReference type="Gene3D" id="3.40.50.2020">
    <property type="match status" value="1"/>
</dbReference>
<sequence length="173" mass="18985">MIGDLVPVELKQKLIERCKQQKAIHHGKFVLNCGIESNVYFNSGILTDAQSFSLLCDVLVTLLVNSKIEFDAIIGLPYKSIPIAAQVCVGYFERTGKNVSFGYHRKEVKDHGEGSLYVGAPNVFAKGTKVVILDDVLTSGKALYRALDLLEPLGLDIVAFVVIINREVEYGGL</sequence>
<evidence type="ECO:0000256" key="2">
    <source>
        <dbReference type="ARBA" id="ARBA00004889"/>
    </source>
</evidence>
<dbReference type="GO" id="GO:0005737">
    <property type="term" value="C:cytoplasm"/>
    <property type="evidence" value="ECO:0007669"/>
    <property type="project" value="TreeGrafter"/>
</dbReference>
<organism evidence="10 11">
    <name type="scientific">Babesia duncani</name>
    <dbReference type="NCBI Taxonomy" id="323732"/>
    <lineage>
        <taxon>Eukaryota</taxon>
        <taxon>Sar</taxon>
        <taxon>Alveolata</taxon>
        <taxon>Apicomplexa</taxon>
        <taxon>Aconoidasida</taxon>
        <taxon>Piroplasmida</taxon>
        <taxon>Babesiidae</taxon>
        <taxon>Babesia</taxon>
    </lineage>
</organism>
<proteinExistence type="inferred from homology"/>
<dbReference type="NCBIfam" id="TIGR00336">
    <property type="entry name" value="pyrE"/>
    <property type="match status" value="1"/>
</dbReference>
<dbReference type="SUPFAM" id="SSF53271">
    <property type="entry name" value="PRTase-like"/>
    <property type="match status" value="1"/>
</dbReference>
<dbReference type="GO" id="GO:0046132">
    <property type="term" value="P:pyrimidine ribonucleoside biosynthetic process"/>
    <property type="evidence" value="ECO:0007669"/>
    <property type="project" value="TreeGrafter"/>
</dbReference>
<dbReference type="HAMAP" id="MF_01208">
    <property type="entry name" value="PyrE"/>
    <property type="match status" value="1"/>
</dbReference>
<reference evidence="10" key="1">
    <citation type="journal article" date="2023" name="Nat. Microbiol.">
        <title>Babesia duncani multi-omics identifies virulence factors and drug targets.</title>
        <authorList>
            <person name="Singh P."/>
            <person name="Lonardi S."/>
            <person name="Liang Q."/>
            <person name="Vydyam P."/>
            <person name="Khabirova E."/>
            <person name="Fang T."/>
            <person name="Gihaz S."/>
            <person name="Thekkiniath J."/>
            <person name="Munshi M."/>
            <person name="Abel S."/>
            <person name="Ciampossin L."/>
            <person name="Batugedara G."/>
            <person name="Gupta M."/>
            <person name="Lu X.M."/>
            <person name="Lenz T."/>
            <person name="Chakravarty S."/>
            <person name="Cornillot E."/>
            <person name="Hu Y."/>
            <person name="Ma W."/>
            <person name="Gonzalez L.M."/>
            <person name="Sanchez S."/>
            <person name="Estrada K."/>
            <person name="Sanchez-Flores A."/>
            <person name="Montero E."/>
            <person name="Harb O.S."/>
            <person name="Le Roch K.G."/>
            <person name="Mamoun C.B."/>
        </authorList>
    </citation>
    <scope>NUCLEOTIDE SEQUENCE</scope>
    <source>
        <strain evidence="10">WA1</strain>
    </source>
</reference>
<comment type="similarity">
    <text evidence="3">Belongs to the purine/pyrimidine phosphoribosyltransferase family. PyrE subfamily.</text>
</comment>
<evidence type="ECO:0000313" key="11">
    <source>
        <dbReference type="Proteomes" id="UP001214638"/>
    </source>
</evidence>